<sequence>MSVPPPLPADRNPGDAWVVASDGARYWGAFGAAGLLAIDDRRGVLLQHRAQWSHHGGTWGIPGGALHADEGPLAGALRESSEEAGVPPGAIAPRALHVSDREVWTYTTVMADVIAEFDPVAADAESIALAWVPTDEVSGLALHPGFAAAWPALREALGVRPVIVVDVANVVGAVPDGWWQDRAGAALRHLERLANLAASPVPAGALSLPLHGWFPRIVAVIEGDARDIAAPTALDVRRAQGSGDDTLAAVASELAGSGHQVTVVTSDRGLRARVEADASVVGARWLLDQFG</sequence>
<dbReference type="Pfam" id="PF00293">
    <property type="entry name" value="NUDIX"/>
    <property type="match status" value="1"/>
</dbReference>
<keyword evidence="5" id="KW-1185">Reference proteome</keyword>
<feature type="domain" description="Nudix hydrolase" evidence="3">
    <location>
        <begin position="28"/>
        <end position="153"/>
    </location>
</feature>
<comment type="cofactor">
    <cofactor evidence="1">
        <name>Mg(2+)</name>
        <dbReference type="ChEBI" id="CHEBI:18420"/>
    </cofactor>
</comment>
<dbReference type="InterPro" id="IPR000086">
    <property type="entry name" value="NUDIX_hydrolase_dom"/>
</dbReference>
<reference evidence="4 5" key="1">
    <citation type="submission" date="2024-02" db="EMBL/GenBank/DDBJ databases">
        <title>Lysinimicrobium sediminis NBRC 112286.</title>
        <authorList>
            <person name="Ichikawa N."/>
            <person name="Katano-Makiyama Y."/>
            <person name="Hidaka K."/>
        </authorList>
    </citation>
    <scope>NUCLEOTIDE SEQUENCE [LARGE SCALE GENOMIC DNA]</scope>
    <source>
        <strain evidence="4 5">NBRC 112286</strain>
    </source>
</reference>
<organism evidence="4 5">
    <name type="scientific">Demequina sediminis</name>
    <dbReference type="NCBI Taxonomy" id="1930058"/>
    <lineage>
        <taxon>Bacteria</taxon>
        <taxon>Bacillati</taxon>
        <taxon>Actinomycetota</taxon>
        <taxon>Actinomycetes</taxon>
        <taxon>Micrococcales</taxon>
        <taxon>Demequinaceae</taxon>
        <taxon>Demequina</taxon>
    </lineage>
</organism>
<accession>A0ABP9WDP8</accession>
<dbReference type="PANTHER" id="PTHR43046:SF2">
    <property type="entry name" value="8-OXO-DGTP DIPHOSPHATASE-RELATED"/>
    <property type="match status" value="1"/>
</dbReference>
<evidence type="ECO:0000256" key="1">
    <source>
        <dbReference type="ARBA" id="ARBA00001946"/>
    </source>
</evidence>
<dbReference type="PROSITE" id="PS51462">
    <property type="entry name" value="NUDIX"/>
    <property type="match status" value="1"/>
</dbReference>
<evidence type="ECO:0000313" key="4">
    <source>
        <dbReference type="EMBL" id="GAA5517943.1"/>
    </source>
</evidence>
<evidence type="ECO:0000256" key="2">
    <source>
        <dbReference type="ARBA" id="ARBA00022801"/>
    </source>
</evidence>
<dbReference type="InterPro" id="IPR020084">
    <property type="entry name" value="NUDIX_hydrolase_CS"/>
</dbReference>
<dbReference type="RefSeq" id="WP_345378233.1">
    <property type="nucleotide sequence ID" value="NZ_BAABRR010000001.1"/>
</dbReference>
<evidence type="ECO:0000259" key="3">
    <source>
        <dbReference type="PROSITE" id="PS51462"/>
    </source>
</evidence>
<name>A0ABP9WDP8_9MICO</name>
<proteinExistence type="predicted"/>
<evidence type="ECO:0000313" key="5">
    <source>
        <dbReference type="Proteomes" id="UP001426770"/>
    </source>
</evidence>
<dbReference type="EMBL" id="BAABRR010000001">
    <property type="protein sequence ID" value="GAA5517943.1"/>
    <property type="molecule type" value="Genomic_DNA"/>
</dbReference>
<dbReference type="Proteomes" id="UP001426770">
    <property type="component" value="Unassembled WGS sequence"/>
</dbReference>
<dbReference type="SUPFAM" id="SSF55811">
    <property type="entry name" value="Nudix"/>
    <property type="match status" value="1"/>
</dbReference>
<dbReference type="Gene3D" id="3.90.79.10">
    <property type="entry name" value="Nucleoside Triphosphate Pyrophosphohydrolase"/>
    <property type="match status" value="1"/>
</dbReference>
<protein>
    <recommendedName>
        <fullName evidence="3">Nudix hydrolase domain-containing protein</fullName>
    </recommendedName>
</protein>
<dbReference type="InterPro" id="IPR015797">
    <property type="entry name" value="NUDIX_hydrolase-like_dom_sf"/>
</dbReference>
<dbReference type="PANTHER" id="PTHR43046">
    <property type="entry name" value="GDP-MANNOSE MANNOSYL HYDROLASE"/>
    <property type="match status" value="1"/>
</dbReference>
<dbReference type="PROSITE" id="PS00893">
    <property type="entry name" value="NUDIX_BOX"/>
    <property type="match status" value="1"/>
</dbReference>
<keyword evidence="2" id="KW-0378">Hydrolase</keyword>
<comment type="caution">
    <text evidence="4">The sequence shown here is derived from an EMBL/GenBank/DDBJ whole genome shotgun (WGS) entry which is preliminary data.</text>
</comment>
<gene>
    <name evidence="4" type="ORF">Lsed01_00360</name>
</gene>